<name>A0A1H6XWE9_9DEIO</name>
<gene>
    <name evidence="7" type="ORF">SAMN04488058_10650</name>
</gene>
<reference evidence="8" key="1">
    <citation type="submission" date="2016-10" db="EMBL/GenBank/DDBJ databases">
        <authorList>
            <person name="Varghese N."/>
            <person name="Submissions S."/>
        </authorList>
    </citation>
    <scope>NUCLEOTIDE SEQUENCE [LARGE SCALE GENOMIC DNA]</scope>
    <source>
        <strain evidence="8">CGMCC 1.10218</strain>
    </source>
</reference>
<dbReference type="Proteomes" id="UP000199223">
    <property type="component" value="Unassembled WGS sequence"/>
</dbReference>
<dbReference type="EC" id="2.7.1.121" evidence="3"/>
<evidence type="ECO:0000256" key="2">
    <source>
        <dbReference type="ARBA" id="ARBA00002788"/>
    </source>
</evidence>
<keyword evidence="8" id="KW-1185">Reference proteome</keyword>
<dbReference type="InterPro" id="IPR039643">
    <property type="entry name" value="DhaM"/>
</dbReference>
<dbReference type="PANTHER" id="PTHR38594:SF1">
    <property type="entry name" value="PEP-DEPENDENT DIHYDROXYACETONE KINASE, PHOSPHORYL DONOR SUBUNIT DHAM"/>
    <property type="match status" value="1"/>
</dbReference>
<dbReference type="GO" id="GO:0019563">
    <property type="term" value="P:glycerol catabolic process"/>
    <property type="evidence" value="ECO:0007669"/>
    <property type="project" value="InterPro"/>
</dbReference>
<dbReference type="Gene3D" id="3.40.50.510">
    <property type="entry name" value="Phosphotransferase system, mannose-type IIA component"/>
    <property type="match status" value="1"/>
</dbReference>
<feature type="domain" description="PTS EIIA type-4" evidence="6">
    <location>
        <begin position="3"/>
        <end position="131"/>
    </location>
</feature>
<evidence type="ECO:0000256" key="1">
    <source>
        <dbReference type="ARBA" id="ARBA00001113"/>
    </source>
</evidence>
<evidence type="ECO:0000313" key="8">
    <source>
        <dbReference type="Proteomes" id="UP000199223"/>
    </source>
</evidence>
<comment type="subunit">
    <text evidence="5">Homodimer. The dihydroxyacetone kinase complex is composed of a homodimer of DhaM, a homodimer of DhaK and the subunit DhaL.</text>
</comment>
<dbReference type="RefSeq" id="WP_092264249.1">
    <property type="nucleotide sequence ID" value="NZ_FNZA01000006.1"/>
</dbReference>
<sequence length="133" mass="13219">MSRVGLIIVSHSAKLAEGVVELAGQMTGGAVPIEAAGGNDAGTLGTSAPRIVAAIERVLARAEGAVILLDLGSAAMNAALAIEMIGESQRPQVRIASAPLVEGAVLAAVSAAGDDDLDTVCREAESGRDMSKG</sequence>
<dbReference type="Pfam" id="PF03610">
    <property type="entry name" value="EIIA-man"/>
    <property type="match status" value="1"/>
</dbReference>
<dbReference type="InterPro" id="IPR012844">
    <property type="entry name" value="DhaM_N"/>
</dbReference>
<dbReference type="GO" id="GO:0047324">
    <property type="term" value="F:phosphoenolpyruvate-glycerone phosphotransferase activity"/>
    <property type="evidence" value="ECO:0007669"/>
    <property type="project" value="UniProtKB-EC"/>
</dbReference>
<evidence type="ECO:0000259" key="6">
    <source>
        <dbReference type="PROSITE" id="PS51096"/>
    </source>
</evidence>
<keyword evidence="4" id="KW-0808">Transferase</keyword>
<dbReference type="InterPro" id="IPR004701">
    <property type="entry name" value="PTS_EIIA_man-typ"/>
</dbReference>
<comment type="function">
    <text evidence="2">Component of the dihydroxyacetone kinase complex, which is responsible for the phosphoenolpyruvate (PEP)-dependent phosphorylation of dihydroxyacetone. DhaM serves as the phosphoryl donor. Is phosphorylated by phosphoenolpyruvate in an EI- and HPr-dependent reaction, and a phosphorelay system on histidine residues finally leads to phosphoryl transfer to DhaL and dihydroxyacetone.</text>
</comment>
<evidence type="ECO:0000313" key="7">
    <source>
        <dbReference type="EMBL" id="SEJ32496.1"/>
    </source>
</evidence>
<dbReference type="EMBL" id="FNZA01000006">
    <property type="protein sequence ID" value="SEJ32496.1"/>
    <property type="molecule type" value="Genomic_DNA"/>
</dbReference>
<dbReference type="GO" id="GO:0009401">
    <property type="term" value="P:phosphoenolpyruvate-dependent sugar phosphotransferase system"/>
    <property type="evidence" value="ECO:0007669"/>
    <property type="project" value="InterPro"/>
</dbReference>
<comment type="catalytic activity">
    <reaction evidence="1">
        <text>dihydroxyacetone + phosphoenolpyruvate = dihydroxyacetone phosphate + pyruvate</text>
        <dbReference type="Rhea" id="RHEA:18381"/>
        <dbReference type="ChEBI" id="CHEBI:15361"/>
        <dbReference type="ChEBI" id="CHEBI:16016"/>
        <dbReference type="ChEBI" id="CHEBI:57642"/>
        <dbReference type="ChEBI" id="CHEBI:58702"/>
        <dbReference type="EC" id="2.7.1.121"/>
    </reaction>
</comment>
<dbReference type="AlphaFoldDB" id="A0A1H6XWE9"/>
<dbReference type="GO" id="GO:0016020">
    <property type="term" value="C:membrane"/>
    <property type="evidence" value="ECO:0007669"/>
    <property type="project" value="InterPro"/>
</dbReference>
<accession>A0A1H6XWE9</accession>
<protein>
    <recommendedName>
        <fullName evidence="3">phosphoenolpyruvate--glycerone phosphotransferase</fullName>
        <ecNumber evidence="3">2.7.1.121</ecNumber>
    </recommendedName>
</protein>
<dbReference type="SUPFAM" id="SSF53062">
    <property type="entry name" value="PTS system fructose IIA component-like"/>
    <property type="match status" value="1"/>
</dbReference>
<evidence type="ECO:0000256" key="3">
    <source>
        <dbReference type="ARBA" id="ARBA00012095"/>
    </source>
</evidence>
<dbReference type="PROSITE" id="PS51096">
    <property type="entry name" value="PTS_EIIA_TYPE_4"/>
    <property type="match status" value="1"/>
</dbReference>
<evidence type="ECO:0000256" key="4">
    <source>
        <dbReference type="ARBA" id="ARBA00022679"/>
    </source>
</evidence>
<evidence type="ECO:0000256" key="5">
    <source>
        <dbReference type="ARBA" id="ARBA00046577"/>
    </source>
</evidence>
<dbReference type="OrthoDB" id="9765468at2"/>
<keyword evidence="7" id="KW-0418">Kinase</keyword>
<organism evidence="7 8">
    <name type="scientific">Deinococcus reticulitermitis</name>
    <dbReference type="NCBI Taxonomy" id="856736"/>
    <lineage>
        <taxon>Bacteria</taxon>
        <taxon>Thermotogati</taxon>
        <taxon>Deinococcota</taxon>
        <taxon>Deinococci</taxon>
        <taxon>Deinococcales</taxon>
        <taxon>Deinococcaceae</taxon>
        <taxon>Deinococcus</taxon>
    </lineage>
</organism>
<dbReference type="InterPro" id="IPR036662">
    <property type="entry name" value="PTS_EIIA_man-typ_sf"/>
</dbReference>
<dbReference type="STRING" id="856736.SAMN04488058_10650"/>
<dbReference type="PANTHER" id="PTHR38594">
    <property type="entry name" value="PEP-DEPENDENT DIHYDROXYACETONE KINASE, PHOSPHORYL DONOR SUBUNIT DHAM"/>
    <property type="match status" value="1"/>
</dbReference>
<dbReference type="NCBIfam" id="TIGR02364">
    <property type="entry name" value="dha_pts"/>
    <property type="match status" value="1"/>
</dbReference>
<proteinExistence type="predicted"/>